<sequence>LIFGLINYFLSCFTVFILFKVVGDDFLKDPCLEPHNCTPVEGAKDKVDRLTYKKFQEIRRDPQYAECHSRQVWEDMLEACDDKTMGDPEERKEMKLIFCSTGFEKKRRTIARLASKPVQTFFVCNNVC</sequence>
<evidence type="ECO:0000313" key="2">
    <source>
        <dbReference type="Proteomes" id="UP000053660"/>
    </source>
</evidence>
<reference evidence="1 2" key="1">
    <citation type="submission" date="2014-03" db="EMBL/GenBank/DDBJ databases">
        <title>Draft genome of the hookworm Oesophagostomum dentatum.</title>
        <authorList>
            <person name="Mitreva M."/>
        </authorList>
    </citation>
    <scope>NUCLEOTIDE SEQUENCE [LARGE SCALE GENOMIC DNA]</scope>
    <source>
        <strain evidence="1 2">OD-Hann</strain>
    </source>
</reference>
<feature type="non-terminal residue" evidence="1">
    <location>
        <position position="1"/>
    </location>
</feature>
<keyword evidence="2" id="KW-1185">Reference proteome</keyword>
<proteinExistence type="predicted"/>
<gene>
    <name evidence="1" type="ORF">OESDEN_07452</name>
</gene>
<dbReference type="EMBL" id="KN551222">
    <property type="protein sequence ID" value="KHJ92654.1"/>
    <property type="molecule type" value="Genomic_DNA"/>
</dbReference>
<name>A0A0B1T622_OESDE</name>
<protein>
    <submittedName>
        <fullName evidence="1">Uncharacterized protein</fullName>
    </submittedName>
</protein>
<accession>A0A0B1T622</accession>
<dbReference type="Proteomes" id="UP000053660">
    <property type="component" value="Unassembled WGS sequence"/>
</dbReference>
<evidence type="ECO:0000313" key="1">
    <source>
        <dbReference type="EMBL" id="KHJ92654.1"/>
    </source>
</evidence>
<organism evidence="1 2">
    <name type="scientific">Oesophagostomum dentatum</name>
    <name type="common">Nodular worm</name>
    <dbReference type="NCBI Taxonomy" id="61180"/>
    <lineage>
        <taxon>Eukaryota</taxon>
        <taxon>Metazoa</taxon>
        <taxon>Ecdysozoa</taxon>
        <taxon>Nematoda</taxon>
        <taxon>Chromadorea</taxon>
        <taxon>Rhabditida</taxon>
        <taxon>Rhabditina</taxon>
        <taxon>Rhabditomorpha</taxon>
        <taxon>Strongyloidea</taxon>
        <taxon>Strongylidae</taxon>
        <taxon>Oesophagostomum</taxon>
    </lineage>
</organism>
<dbReference type="OrthoDB" id="5810745at2759"/>
<dbReference type="AlphaFoldDB" id="A0A0B1T622"/>